<sequence>MSAANVQIGDWLGVKAPSTDSDILRLVEGRLATSVIKRLMGFGLERSEIDEAVIPARTLQHRRSRREKLTMEESDRVLRMIRTLSAAEAIYGSRERALAWMRRPQPRLEERTPLSLLKTDTGSRLVEELLIQIDEGMYL</sequence>
<dbReference type="EMBL" id="JACHIO010000012">
    <property type="protein sequence ID" value="MBB5064635.1"/>
    <property type="molecule type" value="Genomic_DNA"/>
</dbReference>
<dbReference type="RefSeq" id="WP_184256696.1">
    <property type="nucleotide sequence ID" value="NZ_JACHIO010000012.1"/>
</dbReference>
<accession>A0A7W7ZR70</accession>
<dbReference type="GO" id="GO:0003677">
    <property type="term" value="F:DNA binding"/>
    <property type="evidence" value="ECO:0007669"/>
    <property type="project" value="InterPro"/>
</dbReference>
<dbReference type="InterPro" id="IPR011979">
    <property type="entry name" value="Antitox_Xre"/>
</dbReference>
<evidence type="ECO:0000313" key="3">
    <source>
        <dbReference type="EMBL" id="MBB5064635.1"/>
    </source>
</evidence>
<evidence type="ECO:0000259" key="2">
    <source>
        <dbReference type="Pfam" id="PF20432"/>
    </source>
</evidence>
<dbReference type="Proteomes" id="UP000584867">
    <property type="component" value="Unassembled WGS sequence"/>
</dbReference>
<dbReference type="NCBIfam" id="TIGR02293">
    <property type="entry name" value="TAS_TIGR02293"/>
    <property type="match status" value="1"/>
</dbReference>
<feature type="domain" description="Antitoxin Xre/MbcA/ParS-like toxin-binding" evidence="1">
    <location>
        <begin position="86"/>
        <end position="136"/>
    </location>
</feature>
<dbReference type="InterPro" id="IPR024467">
    <property type="entry name" value="Xre/MbcA/ParS-like_toxin-bd"/>
</dbReference>
<dbReference type="Pfam" id="PF20432">
    <property type="entry name" value="Xre-like-HTH"/>
    <property type="match status" value="1"/>
</dbReference>
<protein>
    <submittedName>
        <fullName evidence="3">Putative toxin-antitoxin system antitoxin component (TIGR02293 family)</fullName>
    </submittedName>
</protein>
<feature type="domain" description="Antitoxin Xre-like helix-turn-helix" evidence="2">
    <location>
        <begin position="23"/>
        <end position="82"/>
    </location>
</feature>
<gene>
    <name evidence="3" type="ORF">HDF15_002995</name>
</gene>
<dbReference type="InterPro" id="IPR046847">
    <property type="entry name" value="Xre-like_HTH"/>
</dbReference>
<reference evidence="3 4" key="1">
    <citation type="submission" date="2020-08" db="EMBL/GenBank/DDBJ databases">
        <title>Genomic Encyclopedia of Type Strains, Phase IV (KMG-V): Genome sequencing to study the core and pangenomes of soil and plant-associated prokaryotes.</title>
        <authorList>
            <person name="Whitman W."/>
        </authorList>
    </citation>
    <scope>NUCLEOTIDE SEQUENCE [LARGE SCALE GENOMIC DNA]</scope>
    <source>
        <strain evidence="3 4">X5P3</strain>
    </source>
</reference>
<comment type="caution">
    <text evidence="3">The sequence shown here is derived from an EMBL/GenBank/DDBJ whole genome shotgun (WGS) entry which is preliminary data.</text>
</comment>
<evidence type="ECO:0000313" key="4">
    <source>
        <dbReference type="Proteomes" id="UP000584867"/>
    </source>
</evidence>
<proteinExistence type="predicted"/>
<dbReference type="AlphaFoldDB" id="A0A7W7ZR70"/>
<name>A0A7W7ZR70_9BACT</name>
<evidence type="ECO:0000259" key="1">
    <source>
        <dbReference type="Pfam" id="PF09722"/>
    </source>
</evidence>
<dbReference type="Pfam" id="PF09722">
    <property type="entry name" value="Xre_MbcA_ParS_C"/>
    <property type="match status" value="1"/>
</dbReference>
<organism evidence="3 4">
    <name type="scientific">Granulicella mallensis</name>
    <dbReference type="NCBI Taxonomy" id="940614"/>
    <lineage>
        <taxon>Bacteria</taxon>
        <taxon>Pseudomonadati</taxon>
        <taxon>Acidobacteriota</taxon>
        <taxon>Terriglobia</taxon>
        <taxon>Terriglobales</taxon>
        <taxon>Acidobacteriaceae</taxon>
        <taxon>Granulicella</taxon>
    </lineage>
</organism>